<evidence type="ECO:0000313" key="5">
    <source>
        <dbReference type="EMBL" id="HIZ61789.1"/>
    </source>
</evidence>
<dbReference type="PROSITE" id="PS01124">
    <property type="entry name" value="HTH_ARAC_FAMILY_2"/>
    <property type="match status" value="1"/>
</dbReference>
<comment type="caution">
    <text evidence="5">The sequence shown here is derived from an EMBL/GenBank/DDBJ whole genome shotgun (WGS) entry which is preliminary data.</text>
</comment>
<dbReference type="Pfam" id="PF07883">
    <property type="entry name" value="Cupin_2"/>
    <property type="match status" value="1"/>
</dbReference>
<dbReference type="SUPFAM" id="SSF46689">
    <property type="entry name" value="Homeodomain-like"/>
    <property type="match status" value="1"/>
</dbReference>
<dbReference type="InterPro" id="IPR011051">
    <property type="entry name" value="RmlC_Cupin_sf"/>
</dbReference>
<dbReference type="Proteomes" id="UP000824105">
    <property type="component" value="Unassembled WGS sequence"/>
</dbReference>
<dbReference type="InterPro" id="IPR018062">
    <property type="entry name" value="HTH_AraC-typ_CS"/>
</dbReference>
<dbReference type="GO" id="GO:0003700">
    <property type="term" value="F:DNA-binding transcription factor activity"/>
    <property type="evidence" value="ECO:0007669"/>
    <property type="project" value="InterPro"/>
</dbReference>
<evidence type="ECO:0000256" key="1">
    <source>
        <dbReference type="ARBA" id="ARBA00023015"/>
    </source>
</evidence>
<name>A0A9D2FIC0_9FIRM</name>
<reference evidence="5" key="1">
    <citation type="journal article" date="2021" name="PeerJ">
        <title>Extensive microbial diversity within the chicken gut microbiome revealed by metagenomics and culture.</title>
        <authorList>
            <person name="Gilroy R."/>
            <person name="Ravi A."/>
            <person name="Getino M."/>
            <person name="Pursley I."/>
            <person name="Horton D.L."/>
            <person name="Alikhan N.F."/>
            <person name="Baker D."/>
            <person name="Gharbi K."/>
            <person name="Hall N."/>
            <person name="Watson M."/>
            <person name="Adriaenssens E.M."/>
            <person name="Foster-Nyarko E."/>
            <person name="Jarju S."/>
            <person name="Secka A."/>
            <person name="Antonio M."/>
            <person name="Oren A."/>
            <person name="Chaudhuri R.R."/>
            <person name="La Ragione R."/>
            <person name="Hildebrand F."/>
            <person name="Pallen M.J."/>
        </authorList>
    </citation>
    <scope>NUCLEOTIDE SEQUENCE</scope>
    <source>
        <strain evidence="5">CHK188-11489</strain>
    </source>
</reference>
<dbReference type="AlphaFoldDB" id="A0A9D2FIC0"/>
<protein>
    <submittedName>
        <fullName evidence="5">AraC family transcriptional regulator</fullName>
    </submittedName>
</protein>
<reference evidence="5" key="2">
    <citation type="submission" date="2021-04" db="EMBL/GenBank/DDBJ databases">
        <authorList>
            <person name="Gilroy R."/>
        </authorList>
    </citation>
    <scope>NUCLEOTIDE SEQUENCE</scope>
    <source>
        <strain evidence="5">CHK188-11489</strain>
    </source>
</reference>
<keyword evidence="2" id="KW-0238">DNA-binding</keyword>
<dbReference type="InterPro" id="IPR018060">
    <property type="entry name" value="HTH_AraC"/>
</dbReference>
<dbReference type="InterPro" id="IPR020449">
    <property type="entry name" value="Tscrpt_reg_AraC-type_HTH"/>
</dbReference>
<dbReference type="EMBL" id="DXBF01000028">
    <property type="protein sequence ID" value="HIZ61789.1"/>
    <property type="molecule type" value="Genomic_DNA"/>
</dbReference>
<dbReference type="InterPro" id="IPR014710">
    <property type="entry name" value="RmlC-like_jellyroll"/>
</dbReference>
<dbReference type="PRINTS" id="PR00032">
    <property type="entry name" value="HTHARAC"/>
</dbReference>
<evidence type="ECO:0000256" key="3">
    <source>
        <dbReference type="ARBA" id="ARBA00023163"/>
    </source>
</evidence>
<dbReference type="InterPro" id="IPR009057">
    <property type="entry name" value="Homeodomain-like_sf"/>
</dbReference>
<keyword evidence="1" id="KW-0805">Transcription regulation</keyword>
<gene>
    <name evidence="5" type="ORF">H9724_03350</name>
</gene>
<dbReference type="SUPFAM" id="SSF51182">
    <property type="entry name" value="RmlC-like cupins"/>
    <property type="match status" value="1"/>
</dbReference>
<dbReference type="SMART" id="SM00342">
    <property type="entry name" value="HTH_ARAC"/>
    <property type="match status" value="1"/>
</dbReference>
<dbReference type="PANTHER" id="PTHR46796:SF13">
    <property type="entry name" value="HTH-TYPE TRANSCRIPTIONAL ACTIVATOR RHAS"/>
    <property type="match status" value="1"/>
</dbReference>
<keyword evidence="3" id="KW-0804">Transcription</keyword>
<evidence type="ECO:0000313" key="6">
    <source>
        <dbReference type="Proteomes" id="UP000824105"/>
    </source>
</evidence>
<dbReference type="PANTHER" id="PTHR46796">
    <property type="entry name" value="HTH-TYPE TRANSCRIPTIONAL ACTIVATOR RHAS-RELATED"/>
    <property type="match status" value="1"/>
</dbReference>
<dbReference type="GO" id="GO:0043565">
    <property type="term" value="F:sequence-specific DNA binding"/>
    <property type="evidence" value="ECO:0007669"/>
    <property type="project" value="InterPro"/>
</dbReference>
<dbReference type="Gene3D" id="1.10.10.60">
    <property type="entry name" value="Homeodomain-like"/>
    <property type="match status" value="1"/>
</dbReference>
<accession>A0A9D2FIC0</accession>
<proteinExistence type="predicted"/>
<evidence type="ECO:0000259" key="4">
    <source>
        <dbReference type="PROSITE" id="PS01124"/>
    </source>
</evidence>
<dbReference type="PROSITE" id="PS00041">
    <property type="entry name" value="HTH_ARAC_FAMILY_1"/>
    <property type="match status" value="1"/>
</dbReference>
<dbReference type="InterPro" id="IPR013096">
    <property type="entry name" value="Cupin_2"/>
</dbReference>
<dbReference type="CDD" id="cd02208">
    <property type="entry name" value="cupin_RmlC-like"/>
    <property type="match status" value="1"/>
</dbReference>
<evidence type="ECO:0000256" key="2">
    <source>
        <dbReference type="ARBA" id="ARBA00023125"/>
    </source>
</evidence>
<dbReference type="Pfam" id="PF12833">
    <property type="entry name" value="HTH_18"/>
    <property type="match status" value="1"/>
</dbReference>
<sequence length="295" mass="33080">MPILLDRHLQEQIPQEPGELPVAFYRDELSALPGWAGPVHWHPFLELAAARQGVLDCQVGQAHITLEPGDSILINQNRLHSFRQLSGSAPDPLPILVFSGAAIAPEDSAAYQRYVQPVLGCSSLPFVVFRRGDARWTGLGRRLRAACRAMAEQPPYYELEVQRSLSALWQILLEHWDGLPRAEASPVQLNAQIRLQKMLAYLYSHYDQDITLADIAGAAHISRSEAGRCFRAYLGCSPVEALIRYRLQAARRLLGQTTLTLQQISDACGFHSANYFSRQFRKRYGHSPREGRDLG</sequence>
<feature type="domain" description="HTH araC/xylS-type" evidence="4">
    <location>
        <begin position="196"/>
        <end position="294"/>
    </location>
</feature>
<organism evidence="5 6">
    <name type="scientific">Candidatus Gemmiger avistercoris</name>
    <dbReference type="NCBI Taxonomy" id="2838606"/>
    <lineage>
        <taxon>Bacteria</taxon>
        <taxon>Bacillati</taxon>
        <taxon>Bacillota</taxon>
        <taxon>Clostridia</taxon>
        <taxon>Eubacteriales</taxon>
        <taxon>Gemmiger</taxon>
    </lineage>
</organism>
<dbReference type="Gene3D" id="2.60.120.10">
    <property type="entry name" value="Jelly Rolls"/>
    <property type="match status" value="1"/>
</dbReference>
<dbReference type="InterPro" id="IPR050204">
    <property type="entry name" value="AraC_XylS_family_regulators"/>
</dbReference>